<feature type="region of interest" description="Disordered" evidence="1">
    <location>
        <begin position="356"/>
        <end position="376"/>
    </location>
</feature>
<reference evidence="2" key="1">
    <citation type="submission" date="2018-06" db="EMBL/GenBank/DDBJ databases">
        <authorList>
            <person name="Zhirakovskaya E."/>
        </authorList>
    </citation>
    <scope>NUCLEOTIDE SEQUENCE</scope>
</reference>
<evidence type="ECO:0000313" key="2">
    <source>
        <dbReference type="EMBL" id="VAW76531.1"/>
    </source>
</evidence>
<protein>
    <submittedName>
        <fullName evidence="2">Uncharacterized protein</fullName>
    </submittedName>
</protein>
<organism evidence="2">
    <name type="scientific">hydrothermal vent metagenome</name>
    <dbReference type="NCBI Taxonomy" id="652676"/>
    <lineage>
        <taxon>unclassified sequences</taxon>
        <taxon>metagenomes</taxon>
        <taxon>ecological metagenomes</taxon>
    </lineage>
</organism>
<evidence type="ECO:0000256" key="1">
    <source>
        <dbReference type="SAM" id="MobiDB-lite"/>
    </source>
</evidence>
<name>A0A3B0YAC3_9ZZZZ</name>
<dbReference type="AlphaFoldDB" id="A0A3B0YAC3"/>
<dbReference type="EMBL" id="UOFL01000109">
    <property type="protein sequence ID" value="VAW76531.1"/>
    <property type="molecule type" value="Genomic_DNA"/>
</dbReference>
<proteinExistence type="predicted"/>
<feature type="non-terminal residue" evidence="2">
    <location>
        <position position="1078"/>
    </location>
</feature>
<sequence length="1078" mass="120176">MAEFDDIRESLDKARLEAHSSEREIFRLKQQLARLKRERSQTERTAPQVPGTPDTGGVPGTSIDDDQGFQNLEQEIKKWRDTLVTQKATELNDFTRFIDFTDPRKNIERLSDNIPVLLMPLRIETRFKFADDIEGRQNELWVRVYPDDISVDVFEDTLSESEVQKARVYWSSIWSAAGNESAQRGAWRVYLSGQGAGRSHWVIQNYRPLNEAEQPTVIEGTPTIILTVTTQVALQEPEKTSVSHFWEDLWRAGDDGEAQLVAYNTLVAEVGAARAEIIQTDYKPVNFSDLPPQGSTREASTAVVAYLEFASDEAVAVRESSWSQAPHVNTLPDRLVLLGYNNNELELELLGQPIPSPLAVGPDPSAEESEQLRKEGTEVKVDPGMAWLTDFEKAIEVGMGFKVPLSVVNFRRGFDKLMVLGVRMRSDADNGKTALQELISHHHHSKSGFSFLPQGRPTNNVDSDSAAYSWQEDSDISFDHYFGEQAITGDEGFEQSDGSLFAELLGLDTEVLRGIPFYQRTDASDAAALNTALWPATLGYFMDSMLDPVFDDNTVEQTRDFFTHYVSARGQLPAIRVGKQPYMILPATPRSRMEWFIDRSASSPSDKRRSKKKISNQFLRKLYQLLRKVEADFEPLLDKVSYIGKGGDQQQILLDVIGLHSGSVEQQQRYAESFTQIYNRLAMQGAGGAFTAILIGLAYVITGLALLKDLGYEAEEGAEIPDILEKLFLGGANELKGGLIDDMPLSETNPIREYTETGENYIAWLIDASSTSHDALRLQKGFADNVPTALLYLMLHHALDLSFVETSIRLFFNAGLIDQGQLKAAKREPKFTQVQQASLVDPVSAGGSRWQYLYRKEAAVAGNMDRTIGEFIPTVLTSMTATAYLKRQLDALKHLKDKPTAVLERVFAEHLDLCTYRFDAWYGGLLHYQLEQMRSHNNTGVDPSTGSGTVVTTAADGTTTTTIDESDDTDSNSEPNSETGIFLGAYGWLENVKPEFKQMQPVELSDELSKLFEPEADPPLMRDNKNQGYIHAPSLNHAVTAAVLRNGYLSNATSQNPDSLAINLSSERVRIALSIIEG</sequence>
<gene>
    <name evidence="2" type="ORF">MNBD_GAMMA12-3969</name>
</gene>
<feature type="region of interest" description="Disordered" evidence="1">
    <location>
        <begin position="954"/>
        <end position="976"/>
    </location>
</feature>
<feature type="compositionally biased region" description="Low complexity" evidence="1">
    <location>
        <begin position="954"/>
        <end position="963"/>
    </location>
</feature>
<accession>A0A3B0YAC3</accession>
<feature type="compositionally biased region" description="Low complexity" evidence="1">
    <location>
        <begin position="47"/>
        <end position="56"/>
    </location>
</feature>
<feature type="region of interest" description="Disordered" evidence="1">
    <location>
        <begin position="35"/>
        <end position="66"/>
    </location>
</feature>